<sequence length="329" mass="35080">MRAVTADFVNTSESPRISEIEQPRISEDEVLVKVAYAGMNAADWQYSQGMTKAIPAGNLNIMGFEAAGVVASVGRNVTNFREGDRVMFARTRTTGEAGTFAEYVAVPADLARRVPGGTSLADAGATPICFLTSYIALFADDLGNAKPGQKILVHGGSGGVGSFAIQLAKFGGLSVGATGRAANREYMTEMGADCAIDYTDPAKGIVAQTREWAPDGVDIVFDAVRQNTLPDALDALKPGGTLVSISTGLDQSNLDEQMRTSQALGFRHVRCFAHWPERVGKVPLVEILERRGIRIPPVEVVELADLQSAIERLKGGHNRGKLVLKMASE</sequence>
<dbReference type="EC" id="1.6.5.5" evidence="4"/>
<dbReference type="CDD" id="cd05289">
    <property type="entry name" value="MDR_like_2"/>
    <property type="match status" value="1"/>
</dbReference>
<dbReference type="SUPFAM" id="SSF50129">
    <property type="entry name" value="GroES-like"/>
    <property type="match status" value="1"/>
</dbReference>
<dbReference type="SMART" id="SM00829">
    <property type="entry name" value="PKS_ER"/>
    <property type="match status" value="1"/>
</dbReference>
<dbReference type="Pfam" id="PF08240">
    <property type="entry name" value="ADH_N"/>
    <property type="match status" value="1"/>
</dbReference>
<dbReference type="AlphaFoldDB" id="A0A840HSC1"/>
<feature type="domain" description="Enoyl reductase (ER)" evidence="3">
    <location>
        <begin position="10"/>
        <end position="324"/>
    </location>
</feature>
<reference evidence="4 5" key="1">
    <citation type="submission" date="2020-08" db="EMBL/GenBank/DDBJ databases">
        <title>Genomic Encyclopedia of Type Strains, Phase IV (KMG-IV): sequencing the most valuable type-strain genomes for metagenomic binning, comparative biology and taxonomic classification.</title>
        <authorList>
            <person name="Goeker M."/>
        </authorList>
    </citation>
    <scope>NUCLEOTIDE SEQUENCE [LARGE SCALE GENOMIC DNA]</scope>
    <source>
        <strain evidence="4 5">DSM 7465</strain>
    </source>
</reference>
<dbReference type="GO" id="GO:0035925">
    <property type="term" value="F:mRNA 3'-UTR AU-rich region binding"/>
    <property type="evidence" value="ECO:0007669"/>
    <property type="project" value="TreeGrafter"/>
</dbReference>
<evidence type="ECO:0000259" key="3">
    <source>
        <dbReference type="SMART" id="SM00829"/>
    </source>
</evidence>
<proteinExistence type="predicted"/>
<dbReference type="GO" id="GO:0008270">
    <property type="term" value="F:zinc ion binding"/>
    <property type="evidence" value="ECO:0007669"/>
    <property type="project" value="InterPro"/>
</dbReference>
<dbReference type="GO" id="GO:0003960">
    <property type="term" value="F:quinone reductase (NADPH) activity"/>
    <property type="evidence" value="ECO:0007669"/>
    <property type="project" value="UniProtKB-EC"/>
</dbReference>
<keyword evidence="5" id="KW-1185">Reference proteome</keyword>
<accession>A0A840HSC1</accession>
<dbReference type="SUPFAM" id="SSF51735">
    <property type="entry name" value="NAD(P)-binding Rossmann-fold domains"/>
    <property type="match status" value="1"/>
</dbReference>
<dbReference type="PANTHER" id="PTHR48106">
    <property type="entry name" value="QUINONE OXIDOREDUCTASE PIG3-RELATED"/>
    <property type="match status" value="1"/>
</dbReference>
<dbReference type="Proteomes" id="UP000575068">
    <property type="component" value="Unassembled WGS sequence"/>
</dbReference>
<gene>
    <name evidence="4" type="ORF">HNQ99_001116</name>
</gene>
<dbReference type="EMBL" id="JACHOV010000003">
    <property type="protein sequence ID" value="MBB4640823.1"/>
    <property type="molecule type" value="Genomic_DNA"/>
</dbReference>
<dbReference type="InterPro" id="IPR013154">
    <property type="entry name" value="ADH-like_N"/>
</dbReference>
<dbReference type="InterPro" id="IPR011032">
    <property type="entry name" value="GroES-like_sf"/>
</dbReference>
<dbReference type="Gene3D" id="3.40.50.720">
    <property type="entry name" value="NAD(P)-binding Rossmann-like Domain"/>
    <property type="match status" value="1"/>
</dbReference>
<dbReference type="InterPro" id="IPR013149">
    <property type="entry name" value="ADH-like_C"/>
</dbReference>
<dbReference type="InterPro" id="IPR036291">
    <property type="entry name" value="NAD(P)-bd_dom_sf"/>
</dbReference>
<evidence type="ECO:0000313" key="5">
    <source>
        <dbReference type="Proteomes" id="UP000575068"/>
    </source>
</evidence>
<dbReference type="GO" id="GO:0070402">
    <property type="term" value="F:NADPH binding"/>
    <property type="evidence" value="ECO:0007669"/>
    <property type="project" value="TreeGrafter"/>
</dbReference>
<keyword evidence="1" id="KW-0521">NADP</keyword>
<keyword evidence="2 4" id="KW-0560">Oxidoreductase</keyword>
<dbReference type="PROSITE" id="PS01162">
    <property type="entry name" value="QOR_ZETA_CRYSTAL"/>
    <property type="match status" value="1"/>
</dbReference>
<evidence type="ECO:0000256" key="1">
    <source>
        <dbReference type="ARBA" id="ARBA00022857"/>
    </source>
</evidence>
<evidence type="ECO:0000256" key="2">
    <source>
        <dbReference type="ARBA" id="ARBA00023002"/>
    </source>
</evidence>
<organism evidence="4 5">
    <name type="scientific">Rhizorhapis suberifaciens</name>
    <name type="common">corky root of lettuce</name>
    <dbReference type="NCBI Taxonomy" id="13656"/>
    <lineage>
        <taxon>Bacteria</taxon>
        <taxon>Pseudomonadati</taxon>
        <taxon>Pseudomonadota</taxon>
        <taxon>Alphaproteobacteria</taxon>
        <taxon>Sphingomonadales</taxon>
        <taxon>Sphingomonadaceae</taxon>
        <taxon>Rhizorhapis</taxon>
    </lineage>
</organism>
<evidence type="ECO:0000313" key="4">
    <source>
        <dbReference type="EMBL" id="MBB4640823.1"/>
    </source>
</evidence>
<dbReference type="Gene3D" id="3.90.180.10">
    <property type="entry name" value="Medium-chain alcohol dehydrogenases, catalytic domain"/>
    <property type="match status" value="1"/>
</dbReference>
<comment type="caution">
    <text evidence="4">The sequence shown here is derived from an EMBL/GenBank/DDBJ whole genome shotgun (WGS) entry which is preliminary data.</text>
</comment>
<dbReference type="Pfam" id="PF00107">
    <property type="entry name" value="ADH_zinc_N"/>
    <property type="match status" value="1"/>
</dbReference>
<dbReference type="InterPro" id="IPR020843">
    <property type="entry name" value="ER"/>
</dbReference>
<dbReference type="GO" id="GO:0005829">
    <property type="term" value="C:cytosol"/>
    <property type="evidence" value="ECO:0007669"/>
    <property type="project" value="TreeGrafter"/>
</dbReference>
<name>A0A840HSC1_9SPHN</name>
<dbReference type="RefSeq" id="WP_184474642.1">
    <property type="nucleotide sequence ID" value="NZ_JACHOV010000003.1"/>
</dbReference>
<dbReference type="InterPro" id="IPR002364">
    <property type="entry name" value="Quin_OxRdtase/zeta-crystal_CS"/>
</dbReference>
<dbReference type="PANTHER" id="PTHR48106:SF7">
    <property type="entry name" value="DEHYDROGENASE, ZINC-CONTAINING, PUTATIVE (AFU_ORTHOLOGUE AFUA_5G10220)-RELATED"/>
    <property type="match status" value="1"/>
</dbReference>
<protein>
    <submittedName>
        <fullName evidence="4">NADPH2:quinone reductase</fullName>
        <ecNumber evidence="4">1.6.5.5</ecNumber>
    </submittedName>
</protein>